<dbReference type="EMBL" id="CVQH01023500">
    <property type="protein sequence ID" value="CRK35274.1"/>
    <property type="molecule type" value="Genomic_DNA"/>
</dbReference>
<dbReference type="Proteomes" id="UP000044602">
    <property type="component" value="Unassembled WGS sequence"/>
</dbReference>
<accession>A0A0G4MM81</accession>
<sequence length="90" mass="9829">MTCSTARAPRRPPPRIASSAGSSSTTCSSSGVCRSPNNSRWPTSRLQCLRPMRCTWSTCTARTCSASCMRTASTHSIWTRRAGSRRCDRA</sequence>
<organism evidence="2 3">
    <name type="scientific">Verticillium longisporum</name>
    <name type="common">Verticillium dahliae var. longisporum</name>
    <dbReference type="NCBI Taxonomy" id="100787"/>
    <lineage>
        <taxon>Eukaryota</taxon>
        <taxon>Fungi</taxon>
        <taxon>Dikarya</taxon>
        <taxon>Ascomycota</taxon>
        <taxon>Pezizomycotina</taxon>
        <taxon>Sordariomycetes</taxon>
        <taxon>Hypocreomycetidae</taxon>
        <taxon>Glomerellales</taxon>
        <taxon>Plectosphaerellaceae</taxon>
        <taxon>Verticillium</taxon>
    </lineage>
</organism>
<feature type="region of interest" description="Disordered" evidence="1">
    <location>
        <begin position="1"/>
        <end position="42"/>
    </location>
</feature>
<evidence type="ECO:0000313" key="2">
    <source>
        <dbReference type="EMBL" id="CRK35274.1"/>
    </source>
</evidence>
<dbReference type="AlphaFoldDB" id="A0A0G4MM81"/>
<feature type="compositionally biased region" description="Low complexity" evidence="1">
    <location>
        <begin position="16"/>
        <end position="31"/>
    </location>
</feature>
<gene>
    <name evidence="2" type="ORF">BN1708_019754</name>
</gene>
<keyword evidence="3" id="KW-1185">Reference proteome</keyword>
<proteinExistence type="predicted"/>
<reference evidence="2 3" key="1">
    <citation type="submission" date="2015-05" db="EMBL/GenBank/DDBJ databases">
        <authorList>
            <person name="Wang D.B."/>
            <person name="Wang M."/>
        </authorList>
    </citation>
    <scope>NUCLEOTIDE SEQUENCE [LARGE SCALE GENOMIC DNA]</scope>
    <source>
        <strain evidence="2">VL1</strain>
    </source>
</reference>
<evidence type="ECO:0000256" key="1">
    <source>
        <dbReference type="SAM" id="MobiDB-lite"/>
    </source>
</evidence>
<evidence type="ECO:0000313" key="3">
    <source>
        <dbReference type="Proteomes" id="UP000044602"/>
    </source>
</evidence>
<name>A0A0G4MM81_VERLO</name>
<protein>
    <submittedName>
        <fullName evidence="2">Uncharacterized protein</fullName>
    </submittedName>
</protein>